<gene>
    <name evidence="1" type="ORF">BG60_11775</name>
</gene>
<dbReference type="Proteomes" id="UP000027451">
    <property type="component" value="Unassembled WGS sequence"/>
</dbReference>
<dbReference type="AlphaFoldDB" id="A0A656QH38"/>
<evidence type="ECO:0000313" key="2">
    <source>
        <dbReference type="Proteomes" id="UP000027451"/>
    </source>
</evidence>
<proteinExistence type="predicted"/>
<protein>
    <submittedName>
        <fullName evidence="1">Uncharacterized protein</fullName>
    </submittedName>
</protein>
<keyword evidence="2" id="KW-1185">Reference proteome</keyword>
<evidence type="ECO:0000313" key="1">
    <source>
        <dbReference type="EMBL" id="KDR28351.1"/>
    </source>
</evidence>
<name>A0A656QH38_9BURK</name>
<accession>A0A656QH38</accession>
<comment type="caution">
    <text evidence="1">The sequence shown here is derived from an EMBL/GenBank/DDBJ whole genome shotgun (WGS) entry which is preliminary data.</text>
</comment>
<sequence>MAQECMFSDNYQLALEFPNVSLSGLAPPASGFKFYDHWFYSNDAGVQSVCNPGRDGQALLGETTSTVVSKLDVAQVSFYSNTYTAQMFPTSYNGLFYLVAIQVDADIHGNDCEEIILGPLPPPPLETVLASPDDHHDSSCMQGIGWRFFTIFGVSPDFVKPSSAVSFHSTNGEHGKFRLSGTTGDKDLRIVTISSINIMVGTLNP</sequence>
<dbReference type="RefSeq" id="WP_034472966.1">
    <property type="nucleotide sequence ID" value="NZ_JFHD01000019.1"/>
</dbReference>
<dbReference type="EMBL" id="JFHD01000019">
    <property type="protein sequence ID" value="KDR28351.1"/>
    <property type="molecule type" value="Genomic_DNA"/>
</dbReference>
<organism evidence="1 2">
    <name type="scientific">Caballeronia zhejiangensis</name>
    <dbReference type="NCBI Taxonomy" id="871203"/>
    <lineage>
        <taxon>Bacteria</taxon>
        <taxon>Pseudomonadati</taxon>
        <taxon>Pseudomonadota</taxon>
        <taxon>Betaproteobacteria</taxon>
        <taxon>Burkholderiales</taxon>
        <taxon>Burkholderiaceae</taxon>
        <taxon>Caballeronia</taxon>
    </lineage>
</organism>
<reference evidence="1 2" key="1">
    <citation type="submission" date="2014-03" db="EMBL/GenBank/DDBJ databases">
        <title>Draft Genome Sequences of Four Burkholderia Strains.</title>
        <authorList>
            <person name="Liu X.Y."/>
            <person name="Li C.X."/>
            <person name="Xu J.H."/>
        </authorList>
    </citation>
    <scope>NUCLEOTIDE SEQUENCE [LARGE SCALE GENOMIC DNA]</scope>
    <source>
        <strain evidence="1 2">OP-1</strain>
    </source>
</reference>